<gene>
    <name evidence="1" type="ORF">BCF44_106311</name>
</gene>
<evidence type="ECO:0000313" key="2">
    <source>
        <dbReference type="Proteomes" id="UP000256269"/>
    </source>
</evidence>
<keyword evidence="2" id="KW-1185">Reference proteome</keyword>
<protein>
    <submittedName>
        <fullName evidence="1">Winged helix DNA-binding protein</fullName>
    </submittedName>
</protein>
<dbReference type="OrthoDB" id="9148135at2"/>
<reference evidence="1 2" key="1">
    <citation type="submission" date="2018-08" db="EMBL/GenBank/DDBJ databases">
        <title>Genomic Encyclopedia of Archaeal and Bacterial Type Strains, Phase II (KMG-II): from individual species to whole genera.</title>
        <authorList>
            <person name="Goeker M."/>
        </authorList>
    </citation>
    <scope>NUCLEOTIDE SEQUENCE [LARGE SCALE GENOMIC DNA]</scope>
    <source>
        <strain evidence="1 2">DSM 45791</strain>
    </source>
</reference>
<dbReference type="AlphaFoldDB" id="A0A3E0HLQ8"/>
<sequence length="359" mass="40210">MTVLTRRALNRALLHRQLLLRRWKLSPARAIERLAGLQAQATNPPYYALWTRLEGFRRDQLTRLLTDRRVVRIALMRSTLHMVTADDCLAFRPTLQSVLDLSYARSVHSRHVQGIDLDDLAKFARDLIEADPMTNADLGRALSDRWPDRDVTALLNAVRTKLAVVQLPPRGVWGVGGQPTGTTAETWLGRSLAPISPDDLVLRYLAAFGPAGVIDTQTWSGLTRLREVFDRLRPRLRTFTDESGTELFDLPDARRPHPDTPAPVRFLPEFDNSLLSYADRTRIIATEHKPHVFTVNGIIRGTVLVDGFVAATWKLAPDALTVTPLVPLKERDDVEAEAHRLAAFADAEVPIRVLAKPAT</sequence>
<dbReference type="Proteomes" id="UP000256269">
    <property type="component" value="Unassembled WGS sequence"/>
</dbReference>
<comment type="caution">
    <text evidence="1">The sequence shown here is derived from an EMBL/GenBank/DDBJ whole genome shotgun (WGS) entry which is preliminary data.</text>
</comment>
<dbReference type="RefSeq" id="WP_116175784.1">
    <property type="nucleotide sequence ID" value="NZ_CP144375.1"/>
</dbReference>
<evidence type="ECO:0000313" key="1">
    <source>
        <dbReference type="EMBL" id="REH47146.1"/>
    </source>
</evidence>
<name>A0A3E0HLQ8_9PSEU</name>
<accession>A0A3E0HLQ8</accession>
<dbReference type="EMBL" id="QUNO01000006">
    <property type="protein sequence ID" value="REH47146.1"/>
    <property type="molecule type" value="Genomic_DNA"/>
</dbReference>
<dbReference type="PANTHER" id="PTHR38479:SF2">
    <property type="entry name" value="WINGED HELIX DNA-BINDING DOMAIN-CONTAINING PROTEIN"/>
    <property type="match status" value="1"/>
</dbReference>
<proteinExistence type="predicted"/>
<dbReference type="PANTHER" id="PTHR38479">
    <property type="entry name" value="LMO0824 PROTEIN"/>
    <property type="match status" value="1"/>
</dbReference>
<keyword evidence="1" id="KW-0238">DNA-binding</keyword>
<dbReference type="GO" id="GO:0003677">
    <property type="term" value="F:DNA binding"/>
    <property type="evidence" value="ECO:0007669"/>
    <property type="project" value="UniProtKB-KW"/>
</dbReference>
<dbReference type="Pfam" id="PF06224">
    <property type="entry name" value="AlkZ-like"/>
    <property type="match status" value="1"/>
</dbReference>
<dbReference type="InterPro" id="IPR009351">
    <property type="entry name" value="AlkZ-like"/>
</dbReference>
<organism evidence="1 2">
    <name type="scientific">Kutzneria buriramensis</name>
    <dbReference type="NCBI Taxonomy" id="1045776"/>
    <lineage>
        <taxon>Bacteria</taxon>
        <taxon>Bacillati</taxon>
        <taxon>Actinomycetota</taxon>
        <taxon>Actinomycetes</taxon>
        <taxon>Pseudonocardiales</taxon>
        <taxon>Pseudonocardiaceae</taxon>
        <taxon>Kutzneria</taxon>
    </lineage>
</organism>